<dbReference type="SUPFAM" id="SSF48371">
    <property type="entry name" value="ARM repeat"/>
    <property type="match status" value="1"/>
</dbReference>
<dbReference type="Gene3D" id="1.25.10.10">
    <property type="entry name" value="Leucine-rich Repeat Variant"/>
    <property type="match status" value="2"/>
</dbReference>
<proteinExistence type="predicted"/>
<accession>A0ABD5PT23</accession>
<gene>
    <name evidence="1" type="ORF">ACFO5R_17035</name>
</gene>
<name>A0ABD5PT23_9EURY</name>
<reference evidence="1 2" key="1">
    <citation type="journal article" date="2019" name="Int. J. Syst. Evol. Microbiol.">
        <title>The Global Catalogue of Microorganisms (GCM) 10K type strain sequencing project: providing services to taxonomists for standard genome sequencing and annotation.</title>
        <authorList>
            <consortium name="The Broad Institute Genomics Platform"/>
            <consortium name="The Broad Institute Genome Sequencing Center for Infectious Disease"/>
            <person name="Wu L."/>
            <person name="Ma J."/>
        </authorList>
    </citation>
    <scope>NUCLEOTIDE SEQUENCE [LARGE SCALE GENOMIC DNA]</scope>
    <source>
        <strain evidence="1 2">WLHS5</strain>
    </source>
</reference>
<organism evidence="1 2">
    <name type="scientific">Halosolutus amylolyticus</name>
    <dbReference type="NCBI Taxonomy" id="2932267"/>
    <lineage>
        <taxon>Archaea</taxon>
        <taxon>Methanobacteriati</taxon>
        <taxon>Methanobacteriota</taxon>
        <taxon>Stenosarchaea group</taxon>
        <taxon>Halobacteria</taxon>
        <taxon>Halobacteriales</taxon>
        <taxon>Natrialbaceae</taxon>
        <taxon>Halosolutus</taxon>
    </lineage>
</organism>
<dbReference type="InterPro" id="IPR016024">
    <property type="entry name" value="ARM-type_fold"/>
</dbReference>
<dbReference type="Proteomes" id="UP001595898">
    <property type="component" value="Unassembled WGS sequence"/>
</dbReference>
<dbReference type="RefSeq" id="WP_250138593.1">
    <property type="nucleotide sequence ID" value="NZ_JALIQP010000001.1"/>
</dbReference>
<dbReference type="Pfam" id="PF13646">
    <property type="entry name" value="HEAT_2"/>
    <property type="match status" value="1"/>
</dbReference>
<protein>
    <submittedName>
        <fullName evidence="1">HEAT repeat domain-containing protein</fullName>
    </submittedName>
</protein>
<dbReference type="AlphaFoldDB" id="A0ABD5PT23"/>
<evidence type="ECO:0000313" key="1">
    <source>
        <dbReference type="EMBL" id="MFC4543633.1"/>
    </source>
</evidence>
<dbReference type="InterPro" id="IPR011989">
    <property type="entry name" value="ARM-like"/>
</dbReference>
<sequence>MDGDGGETVEKSHNAAAFDLPAVLAQLDDHDPTSQRQAVRRIRETIDEEPSLCLPTVPKLRALLGRPSIDFHDEIALSLAELAEESPADVAPSVDEIVSFAADNERDPATRELLRCLDAVATERPDAVVEHADAILAVLEERRGYDRWGLRLLASLSIEYPAAVEPASSLLIDALAGDPAENGVPALSALGRLARSDAASPALEFVDDAVALVDHDDGTLRNNAIGCLGDVAHQNPAAVEGACPRIATALESDDPNTRANAAVTIARVAAGAEGAVEPARERLVALLDDDHAHVRANACLALGYGGVDGAADRLATLAAEDPDPSVRERAAWAVDRVT</sequence>
<evidence type="ECO:0000313" key="2">
    <source>
        <dbReference type="Proteomes" id="UP001595898"/>
    </source>
</evidence>
<dbReference type="EMBL" id="JBHSFA010000009">
    <property type="protein sequence ID" value="MFC4543633.1"/>
    <property type="molecule type" value="Genomic_DNA"/>
</dbReference>
<keyword evidence="2" id="KW-1185">Reference proteome</keyword>
<comment type="caution">
    <text evidence="1">The sequence shown here is derived from an EMBL/GenBank/DDBJ whole genome shotgun (WGS) entry which is preliminary data.</text>
</comment>